<proteinExistence type="predicted"/>
<dbReference type="Pfam" id="PF13205">
    <property type="entry name" value="Big_5"/>
    <property type="match status" value="2"/>
</dbReference>
<protein>
    <submittedName>
        <fullName evidence="3">Ig-like domain-containing protein</fullName>
    </submittedName>
</protein>
<evidence type="ECO:0000256" key="1">
    <source>
        <dbReference type="ARBA" id="ARBA00022729"/>
    </source>
</evidence>
<evidence type="ECO:0000259" key="2">
    <source>
        <dbReference type="Pfam" id="PF13205"/>
    </source>
</evidence>
<dbReference type="EMBL" id="JAOTIF010000001">
    <property type="protein sequence ID" value="MCU7547527.1"/>
    <property type="molecule type" value="Genomic_DNA"/>
</dbReference>
<keyword evidence="4" id="KW-1185">Reference proteome</keyword>
<sequence>MKKEFLFTVFTLFIFIISIICGPGCANIIPPSGGPRDSIPPVLVSASPKDSTVNFKSKSITLTFNEFIDLKEVQNNLLFTPIFENVPVIEARLRTLTIKIRDTLEPNTTYNFNFGQAIQDVNEGNPVKNFVYTFSTGPVLDSLEIRGKVILAETGKIDSTLIVVLHKSMDDSAIVKQRPRYVARLDSAGNFRFRSLPKDTFAIYAIGDAGLSRRYTSPTQAFAFANAPVVAGADSLFTLYAYKEEAEEEKKKTPAATKGGGAAEKRLRFTSNLESNQQDLLKNLTLTFERPLRSFDSTKMRLTTDSTFTPVAQYRLGLDSTQKILTLQTQWKEATEYNLVIQKDFAEDTLGRKLLKDDTLSFTTRKRSDYGNLRIRIRNVDTASNPVLQFIQNDKVVFSASVKSGVFTQALFPPGEYELRMLSDTNNNSKWDPGQFFGPKKKQPEIARPIQKKLTVKPNWDNELEITAP</sequence>
<comment type="caution">
    <text evidence="3">The sequence shown here is derived from an EMBL/GenBank/DDBJ whole genome shotgun (WGS) entry which is preliminary data.</text>
</comment>
<evidence type="ECO:0000313" key="4">
    <source>
        <dbReference type="Proteomes" id="UP001155483"/>
    </source>
</evidence>
<name>A0A9X2XSJ0_9BACT</name>
<dbReference type="RefSeq" id="WP_279294974.1">
    <property type="nucleotide sequence ID" value="NZ_JAOTIF010000001.1"/>
</dbReference>
<gene>
    <name evidence="3" type="ORF">OCK74_00300</name>
</gene>
<organism evidence="3 4">
    <name type="scientific">Paraflavisolibacter caeni</name>
    <dbReference type="NCBI Taxonomy" id="2982496"/>
    <lineage>
        <taxon>Bacteria</taxon>
        <taxon>Pseudomonadati</taxon>
        <taxon>Bacteroidota</taxon>
        <taxon>Chitinophagia</taxon>
        <taxon>Chitinophagales</taxon>
        <taxon>Chitinophagaceae</taxon>
        <taxon>Paraflavisolibacter</taxon>
    </lineage>
</organism>
<dbReference type="AlphaFoldDB" id="A0A9X2XSJ0"/>
<reference evidence="3" key="1">
    <citation type="submission" date="2022-09" db="EMBL/GenBank/DDBJ databases">
        <authorList>
            <person name="Yuan C."/>
            <person name="Ke Z."/>
        </authorList>
    </citation>
    <scope>NUCLEOTIDE SEQUENCE</scope>
    <source>
        <strain evidence="3">LB-8</strain>
    </source>
</reference>
<keyword evidence="1" id="KW-0732">Signal</keyword>
<reference evidence="3" key="2">
    <citation type="submission" date="2023-04" db="EMBL/GenBank/DDBJ databases">
        <title>Paracnuella aquatica gen. nov., sp. nov., a member of the family Chitinophagaceae isolated from a hot spring.</title>
        <authorList>
            <person name="Wang C."/>
        </authorList>
    </citation>
    <scope>NUCLEOTIDE SEQUENCE</scope>
    <source>
        <strain evidence="3">LB-8</strain>
    </source>
</reference>
<dbReference type="Proteomes" id="UP001155483">
    <property type="component" value="Unassembled WGS sequence"/>
</dbReference>
<accession>A0A9X2XSJ0</accession>
<evidence type="ECO:0000313" key="3">
    <source>
        <dbReference type="EMBL" id="MCU7547527.1"/>
    </source>
</evidence>
<feature type="domain" description="SbsA Ig-like" evidence="2">
    <location>
        <begin position="37"/>
        <end position="136"/>
    </location>
</feature>
<dbReference type="InterPro" id="IPR032812">
    <property type="entry name" value="SbsA_Ig"/>
</dbReference>
<feature type="domain" description="SbsA Ig-like" evidence="2">
    <location>
        <begin position="280"/>
        <end position="364"/>
    </location>
</feature>